<dbReference type="InterPro" id="IPR011050">
    <property type="entry name" value="Pectin_lyase_fold/virulence"/>
</dbReference>
<gene>
    <name evidence="2" type="ORF">AArcS_1811</name>
</gene>
<dbReference type="SUPFAM" id="SSF51126">
    <property type="entry name" value="Pectin lyase-like"/>
    <property type="match status" value="1"/>
</dbReference>
<accession>A0A897MLF6</accession>
<evidence type="ECO:0000313" key="2">
    <source>
        <dbReference type="EMBL" id="QSG03020.1"/>
    </source>
</evidence>
<dbReference type="EMBL" id="CP064786">
    <property type="protein sequence ID" value="QSG03020.1"/>
    <property type="molecule type" value="Genomic_DNA"/>
</dbReference>
<dbReference type="InterPro" id="IPR006311">
    <property type="entry name" value="TAT_signal"/>
</dbReference>
<proteinExistence type="predicted"/>
<sequence length="631" mass="66970">MLKPVITVIIVACSYRDMRDDRPTTDDRTRLNRRSYLRTAGTVGAALGTGSLLSGIATATEIHLGEEGLQDGDDAGEYLANHIGDNREIVIPAGTYQYSTRAFTRGHSSGYADLVVRGEGEFGDVVFEHPDGYSFSEVIAANGGDVLVDNIVWRGVAGGNGNVTIRAHGGDEVTLRRIARPDGSNDHGEGVYVRPEHAGVANFEHCWLENFTDNGLYGSAPAGSHGNDGAVNVTGGLYKNNNIANIRIGGSNSTIEGATVVLTDEQRGLWGSSRAVNMRGIWVREGTGSNGHDITIRDCDVYNELPYAPIEIHPRSGGGSGVVEDTRVYNEGGAASIRHRGGDWSGQDNHATGSGNLRIETGTNNCEGPRCDIASDTPRVPIGDREGGPATAELPDMDPHLVTFITAEDSPVSEYRFVADGPIDALSDTPYDSPSGNAVRATSNYEITREDDEHVAEGSSANGYGDAFEVYGAISEASVDSEDMVIELDGDRVDADELVERTQPEEADDDETGGNYDETDGSDDTDGDPSPADDEQSDSDDDSLSNVIVVDGSASDDVSQYVLTVSGELERSEAHTSIVNEGLAWDALPSNVSEDRAIGVVGEGADGYRYTGNVISVEVRGNAALRIDREG</sequence>
<reference evidence="2" key="1">
    <citation type="submission" date="2020-11" db="EMBL/GenBank/DDBJ databases">
        <title>Carbohydrate-dependent, anaerobic sulfur respiration: A novel catabolism in halophilic archaea.</title>
        <authorList>
            <person name="Sorokin D.Y."/>
            <person name="Messina E."/>
            <person name="Smedile F."/>
            <person name="La Cono V."/>
            <person name="Hallsworth J.E."/>
            <person name="Yakimov M.M."/>
        </authorList>
    </citation>
    <scope>NUCLEOTIDE SEQUENCE</scope>
    <source>
        <strain evidence="2">AArc-S</strain>
    </source>
</reference>
<name>A0A897MLF6_9EURY</name>
<feature type="compositionally biased region" description="Basic and acidic residues" evidence="1">
    <location>
        <begin position="491"/>
        <end position="504"/>
    </location>
</feature>
<evidence type="ECO:0000313" key="3">
    <source>
        <dbReference type="Proteomes" id="UP000663586"/>
    </source>
</evidence>
<keyword evidence="3" id="KW-1185">Reference proteome</keyword>
<evidence type="ECO:0000256" key="1">
    <source>
        <dbReference type="SAM" id="MobiDB-lite"/>
    </source>
</evidence>
<feature type="region of interest" description="Disordered" evidence="1">
    <location>
        <begin position="338"/>
        <end position="363"/>
    </location>
</feature>
<feature type="region of interest" description="Disordered" evidence="1">
    <location>
        <begin position="491"/>
        <end position="544"/>
    </location>
</feature>
<dbReference type="PROSITE" id="PS51318">
    <property type="entry name" value="TAT"/>
    <property type="match status" value="1"/>
</dbReference>
<dbReference type="AlphaFoldDB" id="A0A897MLF6"/>
<feature type="compositionally biased region" description="Acidic residues" evidence="1">
    <location>
        <begin position="505"/>
        <end position="543"/>
    </location>
</feature>
<protein>
    <submittedName>
        <fullName evidence="2">Protein containing parallel beta helix region</fullName>
    </submittedName>
</protein>
<dbReference type="KEGG" id="hara:AArcS_1811"/>
<organism evidence="2 3">
    <name type="scientific">Natranaeroarchaeum sulfidigenes</name>
    <dbReference type="NCBI Taxonomy" id="2784880"/>
    <lineage>
        <taxon>Archaea</taxon>
        <taxon>Methanobacteriati</taxon>
        <taxon>Methanobacteriota</taxon>
        <taxon>Stenosarchaea group</taxon>
        <taxon>Halobacteria</taxon>
        <taxon>Halobacteriales</taxon>
        <taxon>Natronoarchaeaceae</taxon>
        <taxon>Natranaeroarchaeum</taxon>
    </lineage>
</organism>
<dbReference type="Proteomes" id="UP000663586">
    <property type="component" value="Chromosome"/>
</dbReference>
<feature type="compositionally biased region" description="Polar residues" evidence="1">
    <location>
        <begin position="346"/>
        <end position="363"/>
    </location>
</feature>